<feature type="region of interest" description="Disordered" evidence="1">
    <location>
        <begin position="33"/>
        <end position="56"/>
    </location>
</feature>
<accession>A0A6B1D7R4</accession>
<keyword evidence="3" id="KW-0808">Transferase</keyword>
<organism evidence="3">
    <name type="scientific">Caldilineaceae bacterium SB0661_bin_32</name>
    <dbReference type="NCBI Taxonomy" id="2605255"/>
    <lineage>
        <taxon>Bacteria</taxon>
        <taxon>Bacillati</taxon>
        <taxon>Chloroflexota</taxon>
        <taxon>Caldilineae</taxon>
        <taxon>Caldilineales</taxon>
        <taxon>Caldilineaceae</taxon>
    </lineage>
</organism>
<dbReference type="AlphaFoldDB" id="A0A6B1D7R4"/>
<proteinExistence type="predicted"/>
<dbReference type="GO" id="GO:0008757">
    <property type="term" value="F:S-adenosylmethionine-dependent methyltransferase activity"/>
    <property type="evidence" value="ECO:0007669"/>
    <property type="project" value="InterPro"/>
</dbReference>
<evidence type="ECO:0000259" key="2">
    <source>
        <dbReference type="Pfam" id="PF08241"/>
    </source>
</evidence>
<protein>
    <submittedName>
        <fullName evidence="3">Class I SAM-dependent methyltransferase</fullName>
    </submittedName>
</protein>
<dbReference type="EMBL" id="VXMH01000055">
    <property type="protein sequence ID" value="MYC95463.1"/>
    <property type="molecule type" value="Genomic_DNA"/>
</dbReference>
<evidence type="ECO:0000256" key="1">
    <source>
        <dbReference type="SAM" id="MobiDB-lite"/>
    </source>
</evidence>
<sequence length="331" mass="36819">MSSPNTNVVQCARSKLRFAVSVSCERAVPKCMNRSGPMSRTGGKAETDSSSAGSERLAELPIHSETSFPDYRHEVERVWNHNSAYWDSSMGEGNDFVNVLCWPAIEKLLSIQPGQLVLDVACGNGLTSRRLGRLGARVVAFDVAEEMIRFARKRSTDEDGEIRYFVLDANDEKGMAKIDEGKFDCALSNMALFDMAEIEPLFRSLFGLLKPGGRFVFSMMHPCFNQASSALFGEREELDGEEVMTYGVRVSGYMTPTMFSGRALGGQPLPQPYFHRPLYALLNVGLQVGFVLDGIEERAFPSTHPPGRRELSWGPNFSEIPPVIVFRMLRP</sequence>
<dbReference type="CDD" id="cd02440">
    <property type="entry name" value="AdoMet_MTases"/>
    <property type="match status" value="1"/>
</dbReference>
<dbReference type="Pfam" id="PF08241">
    <property type="entry name" value="Methyltransf_11"/>
    <property type="match status" value="1"/>
</dbReference>
<name>A0A6B1D7R4_9CHLR</name>
<keyword evidence="3" id="KW-0489">Methyltransferase</keyword>
<evidence type="ECO:0000313" key="3">
    <source>
        <dbReference type="EMBL" id="MYC95463.1"/>
    </source>
</evidence>
<dbReference type="InterPro" id="IPR013216">
    <property type="entry name" value="Methyltransf_11"/>
</dbReference>
<dbReference type="SUPFAM" id="SSF53335">
    <property type="entry name" value="S-adenosyl-L-methionine-dependent methyltransferases"/>
    <property type="match status" value="1"/>
</dbReference>
<dbReference type="InterPro" id="IPR029063">
    <property type="entry name" value="SAM-dependent_MTases_sf"/>
</dbReference>
<reference evidence="3" key="1">
    <citation type="submission" date="2019-09" db="EMBL/GenBank/DDBJ databases">
        <title>Characterisation of the sponge microbiome using genome-centric metagenomics.</title>
        <authorList>
            <person name="Engelberts J.P."/>
            <person name="Robbins S.J."/>
            <person name="De Goeij J.M."/>
            <person name="Aranda M."/>
            <person name="Bell S.C."/>
            <person name="Webster N.S."/>
        </authorList>
    </citation>
    <scope>NUCLEOTIDE SEQUENCE</scope>
    <source>
        <strain evidence="3">SB0661_bin_32</strain>
    </source>
</reference>
<dbReference type="GO" id="GO:0032259">
    <property type="term" value="P:methylation"/>
    <property type="evidence" value="ECO:0007669"/>
    <property type="project" value="UniProtKB-KW"/>
</dbReference>
<gene>
    <name evidence="3" type="ORF">F4X14_10875</name>
</gene>
<dbReference type="PANTHER" id="PTHR43861">
    <property type="entry name" value="TRANS-ACONITATE 2-METHYLTRANSFERASE-RELATED"/>
    <property type="match status" value="1"/>
</dbReference>
<dbReference type="Gene3D" id="3.40.50.150">
    <property type="entry name" value="Vaccinia Virus protein VP39"/>
    <property type="match status" value="1"/>
</dbReference>
<comment type="caution">
    <text evidence="3">The sequence shown here is derived from an EMBL/GenBank/DDBJ whole genome shotgun (WGS) entry which is preliminary data.</text>
</comment>
<feature type="domain" description="Methyltransferase type 11" evidence="2">
    <location>
        <begin position="118"/>
        <end position="217"/>
    </location>
</feature>
<dbReference type="PANTHER" id="PTHR43861:SF1">
    <property type="entry name" value="TRANS-ACONITATE 2-METHYLTRANSFERASE"/>
    <property type="match status" value="1"/>
</dbReference>